<organism evidence="1">
    <name type="scientific">anaerobic digester metagenome</name>
    <dbReference type="NCBI Taxonomy" id="1263854"/>
    <lineage>
        <taxon>unclassified sequences</taxon>
        <taxon>metagenomes</taxon>
        <taxon>ecological metagenomes</taxon>
    </lineage>
</organism>
<dbReference type="AlphaFoldDB" id="A0A485M483"/>
<sequence length="69" mass="8401">MTFFKQLTSLKFFNSLKFYYSFIVSGFANGGSWKLDRIVELDNRETRKIIIRHMSTYEELFARRERTQH</sequence>
<accession>A0A485M483</accession>
<reference evidence="1" key="1">
    <citation type="submission" date="2019-03" db="EMBL/GenBank/DDBJ databases">
        <authorList>
            <person name="Hao L."/>
        </authorList>
    </citation>
    <scope>NUCLEOTIDE SEQUENCE</scope>
</reference>
<gene>
    <name evidence="1" type="ORF">SCFA_3270002</name>
</gene>
<name>A0A485M483_9ZZZZ</name>
<dbReference type="EMBL" id="CAADRN010000254">
    <property type="protein sequence ID" value="VFU15982.1"/>
    <property type="molecule type" value="Genomic_DNA"/>
</dbReference>
<evidence type="ECO:0000313" key="1">
    <source>
        <dbReference type="EMBL" id="VFU15982.1"/>
    </source>
</evidence>
<proteinExistence type="predicted"/>
<protein>
    <submittedName>
        <fullName evidence="1">Uncharacterized protein</fullName>
    </submittedName>
</protein>